<accession>A0A6P5FRD0</accession>
<dbReference type="GeneID" id="109717475"/>
<dbReference type="SUPFAM" id="SSF56112">
    <property type="entry name" value="Protein kinase-like (PK-like)"/>
    <property type="match status" value="1"/>
</dbReference>
<dbReference type="PROSITE" id="PS50011">
    <property type="entry name" value="PROTEIN_KINASE_DOM"/>
    <property type="match status" value="1"/>
</dbReference>
<evidence type="ECO:0000313" key="2">
    <source>
        <dbReference type="Proteomes" id="UP000515123"/>
    </source>
</evidence>
<dbReference type="InterPro" id="IPR000719">
    <property type="entry name" value="Prot_kinase_dom"/>
</dbReference>
<reference evidence="3" key="2">
    <citation type="submission" date="2025-08" db="UniProtKB">
        <authorList>
            <consortium name="RefSeq"/>
        </authorList>
    </citation>
    <scope>IDENTIFICATION</scope>
    <source>
        <tissue evidence="3">Leaf</tissue>
    </source>
</reference>
<evidence type="ECO:0000313" key="3">
    <source>
        <dbReference type="RefSeq" id="XP_020098881.1"/>
    </source>
</evidence>
<feature type="domain" description="Protein kinase" evidence="1">
    <location>
        <begin position="19"/>
        <end position="286"/>
    </location>
</feature>
<dbReference type="GO" id="GO:0005829">
    <property type="term" value="C:cytosol"/>
    <property type="evidence" value="ECO:0007669"/>
    <property type="project" value="TreeGrafter"/>
</dbReference>
<dbReference type="RefSeq" id="XP_020098881.1">
    <property type="nucleotide sequence ID" value="XM_020243292.1"/>
</dbReference>
<dbReference type="GO" id="GO:0004674">
    <property type="term" value="F:protein serine/threonine kinase activity"/>
    <property type="evidence" value="ECO:0007669"/>
    <property type="project" value="InterPro"/>
</dbReference>
<dbReference type="InterPro" id="IPR011009">
    <property type="entry name" value="Kinase-like_dom_sf"/>
</dbReference>
<dbReference type="GO" id="GO:0005524">
    <property type="term" value="F:ATP binding"/>
    <property type="evidence" value="ECO:0007669"/>
    <property type="project" value="InterPro"/>
</dbReference>
<dbReference type="InterPro" id="IPR045269">
    <property type="entry name" value="Atg1-like"/>
</dbReference>
<keyword evidence="3" id="KW-0808">Transferase</keyword>
<dbReference type="PROSITE" id="PS00108">
    <property type="entry name" value="PROTEIN_KINASE_ST"/>
    <property type="match status" value="1"/>
</dbReference>
<keyword evidence="2" id="KW-1185">Reference proteome</keyword>
<organism evidence="2 3">
    <name type="scientific">Ananas comosus</name>
    <name type="common">Pineapple</name>
    <name type="synonym">Ananas ananas</name>
    <dbReference type="NCBI Taxonomy" id="4615"/>
    <lineage>
        <taxon>Eukaryota</taxon>
        <taxon>Viridiplantae</taxon>
        <taxon>Streptophyta</taxon>
        <taxon>Embryophyta</taxon>
        <taxon>Tracheophyta</taxon>
        <taxon>Spermatophyta</taxon>
        <taxon>Magnoliopsida</taxon>
        <taxon>Liliopsida</taxon>
        <taxon>Poales</taxon>
        <taxon>Bromeliaceae</taxon>
        <taxon>Bromelioideae</taxon>
        <taxon>Ananas</taxon>
    </lineage>
</organism>
<dbReference type="GO" id="GO:0000407">
    <property type="term" value="C:phagophore assembly site"/>
    <property type="evidence" value="ECO:0007669"/>
    <property type="project" value="TreeGrafter"/>
</dbReference>
<reference evidence="2" key="1">
    <citation type="journal article" date="2015" name="Nat. Genet.">
        <title>The pineapple genome and the evolution of CAM photosynthesis.</title>
        <authorList>
            <person name="Ming R."/>
            <person name="VanBuren R."/>
            <person name="Wai C.M."/>
            <person name="Tang H."/>
            <person name="Schatz M.C."/>
            <person name="Bowers J.E."/>
            <person name="Lyons E."/>
            <person name="Wang M.L."/>
            <person name="Chen J."/>
            <person name="Biggers E."/>
            <person name="Zhang J."/>
            <person name="Huang L."/>
            <person name="Zhang L."/>
            <person name="Miao W."/>
            <person name="Zhang J."/>
            <person name="Ye Z."/>
            <person name="Miao C."/>
            <person name="Lin Z."/>
            <person name="Wang H."/>
            <person name="Zhou H."/>
            <person name="Yim W.C."/>
            <person name="Priest H.D."/>
            <person name="Zheng C."/>
            <person name="Woodhouse M."/>
            <person name="Edger P.P."/>
            <person name="Guyot R."/>
            <person name="Guo H.B."/>
            <person name="Guo H."/>
            <person name="Zheng G."/>
            <person name="Singh R."/>
            <person name="Sharma A."/>
            <person name="Min X."/>
            <person name="Zheng Y."/>
            <person name="Lee H."/>
            <person name="Gurtowski J."/>
            <person name="Sedlazeck F.J."/>
            <person name="Harkess A."/>
            <person name="McKain M.R."/>
            <person name="Liao Z."/>
            <person name="Fang J."/>
            <person name="Liu J."/>
            <person name="Zhang X."/>
            <person name="Zhang Q."/>
            <person name="Hu W."/>
            <person name="Qin Y."/>
            <person name="Wang K."/>
            <person name="Chen L.Y."/>
            <person name="Shirley N."/>
            <person name="Lin Y.R."/>
            <person name="Liu L.Y."/>
            <person name="Hernandez A.G."/>
            <person name="Wright C.L."/>
            <person name="Bulone V."/>
            <person name="Tuskan G.A."/>
            <person name="Heath K."/>
            <person name="Zee F."/>
            <person name="Moore P.H."/>
            <person name="Sunkar R."/>
            <person name="Leebens-Mack J.H."/>
            <person name="Mockler T."/>
            <person name="Bennetzen J.L."/>
            <person name="Freeling M."/>
            <person name="Sankoff D."/>
            <person name="Paterson A.H."/>
            <person name="Zhu X."/>
            <person name="Yang X."/>
            <person name="Smith J.A."/>
            <person name="Cushman J.C."/>
            <person name="Paull R.E."/>
            <person name="Yu Q."/>
        </authorList>
    </citation>
    <scope>NUCLEOTIDE SEQUENCE [LARGE SCALE GENOMIC DNA]</scope>
    <source>
        <strain evidence="2">cv. F153</strain>
    </source>
</reference>
<dbReference type="InterPro" id="IPR008271">
    <property type="entry name" value="Ser/Thr_kinase_AS"/>
</dbReference>
<dbReference type="PANTHER" id="PTHR24348:SF53">
    <property type="entry name" value="SERINE_THREONINE-PROTEIN KINASE ATG1T"/>
    <property type="match status" value="1"/>
</dbReference>
<dbReference type="GO" id="GO:0005776">
    <property type="term" value="C:autophagosome"/>
    <property type="evidence" value="ECO:0007669"/>
    <property type="project" value="TreeGrafter"/>
</dbReference>
<dbReference type="GO" id="GO:0016020">
    <property type="term" value="C:membrane"/>
    <property type="evidence" value="ECO:0007669"/>
    <property type="project" value="TreeGrafter"/>
</dbReference>
<dbReference type="Proteomes" id="UP000515123">
    <property type="component" value="Linkage group 1"/>
</dbReference>
<dbReference type="GO" id="GO:0000045">
    <property type="term" value="P:autophagosome assembly"/>
    <property type="evidence" value="ECO:0007669"/>
    <property type="project" value="TreeGrafter"/>
</dbReference>
<dbReference type="Gene3D" id="1.10.510.10">
    <property type="entry name" value="Transferase(Phosphotransferase) domain 1"/>
    <property type="match status" value="1"/>
</dbReference>
<gene>
    <name evidence="3" type="primary">LOC109717475</name>
</gene>
<dbReference type="PANTHER" id="PTHR24348">
    <property type="entry name" value="SERINE/THREONINE-PROTEIN KINASE UNC-51-RELATED"/>
    <property type="match status" value="1"/>
</dbReference>
<evidence type="ECO:0000259" key="1">
    <source>
        <dbReference type="PROSITE" id="PS50011"/>
    </source>
</evidence>
<dbReference type="Pfam" id="PF00069">
    <property type="entry name" value="Pkinase"/>
    <property type="match status" value="1"/>
</dbReference>
<protein>
    <submittedName>
        <fullName evidence="3">Serine/threonine-protein kinase ATG1t</fullName>
    </submittedName>
</protein>
<name>A0A6P5FRD0_ANACO</name>
<dbReference type="OrthoDB" id="346907at2759"/>
<dbReference type="GO" id="GO:0010506">
    <property type="term" value="P:regulation of autophagy"/>
    <property type="evidence" value="ECO:0007669"/>
    <property type="project" value="InterPro"/>
</dbReference>
<dbReference type="SMART" id="SM00220">
    <property type="entry name" value="S_TKc"/>
    <property type="match status" value="1"/>
</dbReference>
<keyword evidence="3" id="KW-0418">Kinase</keyword>
<proteinExistence type="predicted"/>
<sequence length="286" mass="32098">MEGRREPPIAAVGGYDVLARLGPADACGRISTVYRGARRSDGRNVALKQVCLSGLSANLKDSLDCEIRFLASVRHPNIIRLLDVVQADGSTFLVLEFCEGGDLAAYIKRNGRVQEHVVRKFMRQLGAGLKVLRTHHIIHRDLKPENILLSTPTADAVLKIADFGLSRFLPPGEYVEMVCGSPFYMAPEVMLFQKYDDKVDMWSIGVIFFELLNGYPPFHGRSYVELLQNIKKCTSLPFSELLLRSLHPHTVNMCARLLCVDPEERLPFDEFYRASSSQDCMSLHNA</sequence>
<dbReference type="AlphaFoldDB" id="A0A6P5FRD0"/>